<dbReference type="PANTHER" id="PTHR12773:SF0">
    <property type="entry name" value="MULTIFUNCTIONAL METHYLTRANSFERASE SUBUNIT TRM112-LIKE PROTEIN"/>
    <property type="match status" value="1"/>
</dbReference>
<dbReference type="OMA" id="MCNKKGV"/>
<reference evidence="2" key="1">
    <citation type="submission" date="2010-02" db="EMBL/GenBank/DDBJ databases">
        <title>Sequencing and annotation of the Blastocystis hominis genome.</title>
        <authorList>
            <person name="Wincker P."/>
        </authorList>
    </citation>
    <scope>NUCLEOTIDE SEQUENCE</scope>
    <source>
        <strain evidence="2">Singapore isolate B</strain>
    </source>
</reference>
<name>D8M6P4_BLAHO</name>
<dbReference type="RefSeq" id="XP_012897510.1">
    <property type="nucleotide sequence ID" value="XM_013042056.1"/>
</dbReference>
<evidence type="ECO:0000313" key="3">
    <source>
        <dbReference type="Proteomes" id="UP000008312"/>
    </source>
</evidence>
<dbReference type="InterPro" id="IPR039127">
    <property type="entry name" value="Trm112"/>
</dbReference>
<dbReference type="SUPFAM" id="SSF158997">
    <property type="entry name" value="Trm112p-like"/>
    <property type="match status" value="1"/>
</dbReference>
<dbReference type="GeneID" id="24920442"/>
<dbReference type="EMBL" id="FN668661">
    <property type="protein sequence ID" value="CBK23462.2"/>
    <property type="molecule type" value="Genomic_DNA"/>
</dbReference>
<dbReference type="Proteomes" id="UP000008312">
    <property type="component" value="Unassembled WGS sequence"/>
</dbReference>
<dbReference type="Pfam" id="PF03966">
    <property type="entry name" value="Trm112p"/>
    <property type="match status" value="1"/>
</dbReference>
<dbReference type="OrthoDB" id="2187549at2759"/>
<evidence type="ECO:0008006" key="4">
    <source>
        <dbReference type="Google" id="ProtNLM"/>
    </source>
</evidence>
<dbReference type="GO" id="GO:0070476">
    <property type="term" value="P:rRNA (guanine-N7)-methylation"/>
    <property type="evidence" value="ECO:0007669"/>
    <property type="project" value="TreeGrafter"/>
</dbReference>
<dbReference type="PANTHER" id="PTHR12773">
    <property type="entry name" value="UPF0315 PROTEIN-RELATED"/>
    <property type="match status" value="1"/>
</dbReference>
<dbReference type="GO" id="GO:0030488">
    <property type="term" value="P:tRNA methylation"/>
    <property type="evidence" value="ECO:0007669"/>
    <property type="project" value="TreeGrafter"/>
</dbReference>
<dbReference type="InParanoid" id="D8M6P4"/>
<dbReference type="GO" id="GO:0046982">
    <property type="term" value="F:protein heterodimerization activity"/>
    <property type="evidence" value="ECO:0007669"/>
    <property type="project" value="InterPro"/>
</dbReference>
<proteinExistence type="inferred from homology"/>
<dbReference type="FunCoup" id="D8M6P4">
    <property type="interactions" value="525"/>
</dbReference>
<dbReference type="AlphaFoldDB" id="D8M6P4"/>
<organism evidence="2">
    <name type="scientific">Blastocystis hominis</name>
    <dbReference type="NCBI Taxonomy" id="12968"/>
    <lineage>
        <taxon>Eukaryota</taxon>
        <taxon>Sar</taxon>
        <taxon>Stramenopiles</taxon>
        <taxon>Bigyra</taxon>
        <taxon>Opalozoa</taxon>
        <taxon>Opalinata</taxon>
        <taxon>Blastocystidae</taxon>
        <taxon>Blastocystis</taxon>
    </lineage>
</organism>
<evidence type="ECO:0000256" key="1">
    <source>
        <dbReference type="ARBA" id="ARBA00007980"/>
    </source>
</evidence>
<sequence length="118" mass="13760">MRLMTHNFLLCNVAVRNRVDFSTVEMRLEEREDDFNREFILKLIKKIDWAAFRSGAADIGYTIPETLPSDLNDEVLKNIHHALLELEVMSGKLVCRHCGREYVIEQGIPNMLLREDEV</sequence>
<dbReference type="InterPro" id="IPR005651">
    <property type="entry name" value="Trm112-like"/>
</dbReference>
<comment type="similarity">
    <text evidence="1">Belongs to the TRM112 family.</text>
</comment>
<accession>D8M6P4</accession>
<evidence type="ECO:0000313" key="2">
    <source>
        <dbReference type="EMBL" id="CBK23462.2"/>
    </source>
</evidence>
<keyword evidence="3" id="KW-1185">Reference proteome</keyword>
<dbReference type="Gene3D" id="2.20.25.10">
    <property type="match status" value="1"/>
</dbReference>
<gene>
    <name evidence="2" type="ORF">GSBLH_T00003338001</name>
</gene>
<protein>
    <recommendedName>
        <fullName evidence="4">Trm112p-like protein</fullName>
    </recommendedName>
</protein>